<dbReference type="InterPro" id="IPR035992">
    <property type="entry name" value="Ricin_B-like_lectins"/>
</dbReference>
<dbReference type="CDD" id="cd00161">
    <property type="entry name" value="beta-trefoil_Ricin-like"/>
    <property type="match status" value="1"/>
</dbReference>
<dbReference type="EMBL" id="RBKT01000001">
    <property type="protein sequence ID" value="RKR86635.1"/>
    <property type="molecule type" value="Genomic_DNA"/>
</dbReference>
<feature type="domain" description="Ricin B lectin" evidence="3">
    <location>
        <begin position="424"/>
        <end position="562"/>
    </location>
</feature>
<evidence type="ECO:0000256" key="1">
    <source>
        <dbReference type="SAM" id="MobiDB-lite"/>
    </source>
</evidence>
<comment type="caution">
    <text evidence="4">The sequence shown here is derived from an EMBL/GenBank/DDBJ whole genome shotgun (WGS) entry which is preliminary data.</text>
</comment>
<evidence type="ECO:0000256" key="2">
    <source>
        <dbReference type="SAM" id="SignalP"/>
    </source>
</evidence>
<feature type="chain" id="PRO_5019820600" evidence="2">
    <location>
        <begin position="35"/>
        <end position="576"/>
    </location>
</feature>
<feature type="signal peptide" evidence="2">
    <location>
        <begin position="1"/>
        <end position="34"/>
    </location>
</feature>
<feature type="region of interest" description="Disordered" evidence="1">
    <location>
        <begin position="347"/>
        <end position="413"/>
    </location>
</feature>
<evidence type="ECO:0000313" key="5">
    <source>
        <dbReference type="Proteomes" id="UP000277671"/>
    </source>
</evidence>
<organism evidence="4 5">
    <name type="scientific">Micromonospora pisi</name>
    <dbReference type="NCBI Taxonomy" id="589240"/>
    <lineage>
        <taxon>Bacteria</taxon>
        <taxon>Bacillati</taxon>
        <taxon>Actinomycetota</taxon>
        <taxon>Actinomycetes</taxon>
        <taxon>Micromonosporales</taxon>
        <taxon>Micromonosporaceae</taxon>
        <taxon>Micromonospora</taxon>
    </lineage>
</organism>
<proteinExistence type="predicted"/>
<feature type="compositionally biased region" description="Low complexity" evidence="1">
    <location>
        <begin position="372"/>
        <end position="385"/>
    </location>
</feature>
<dbReference type="Pfam" id="PF00652">
    <property type="entry name" value="Ricin_B_lectin"/>
    <property type="match status" value="1"/>
</dbReference>
<gene>
    <name evidence="4" type="ORF">BDK92_0878</name>
</gene>
<dbReference type="SUPFAM" id="SSF50370">
    <property type="entry name" value="Ricin B-like lectins"/>
    <property type="match status" value="1"/>
</dbReference>
<accession>A0A495JCI1</accession>
<dbReference type="PROSITE" id="PS50231">
    <property type="entry name" value="RICIN_B_LECTIN"/>
    <property type="match status" value="1"/>
</dbReference>
<dbReference type="AlphaFoldDB" id="A0A495JCI1"/>
<reference evidence="4 5" key="1">
    <citation type="submission" date="2018-10" db="EMBL/GenBank/DDBJ databases">
        <title>Sequencing the genomes of 1000 actinobacteria strains.</title>
        <authorList>
            <person name="Klenk H.-P."/>
        </authorList>
    </citation>
    <scope>NUCLEOTIDE SEQUENCE [LARGE SCALE GENOMIC DNA]</scope>
    <source>
        <strain evidence="4 5">DSM 45175</strain>
    </source>
</reference>
<dbReference type="InterPro" id="IPR000772">
    <property type="entry name" value="Ricin_B_lectin"/>
</dbReference>
<dbReference type="SUPFAM" id="SSF53955">
    <property type="entry name" value="Lysozyme-like"/>
    <property type="match status" value="2"/>
</dbReference>
<keyword evidence="5" id="KW-1185">Reference proteome</keyword>
<sequence>MSGRTGHRLLVGTALGLAAMVTLTASVAPRPADAGQPLPGARVSDADVRLLTEAATACPTLTPARLAGQVMAASRFSATPVEAVRAVGAQGTAGLVPTVWQKWAPWDGAPPSDREASVIALAHHMCQLVGQIRVLKLDGDRWQLALAAHRVGVEPVVEAGDVPTGALEYVDTVERYAIWYALQPAFGGSGDAVPETTPPMVAERVAEAATPLPVPDEYLQLIRAAGAVCPQLPPARVAAQLMATSAFDPQRLGPTGEQGIAQFLPQVWVAYVRPSAEASPWTPASAVPALGETMCALLEAVPGTGPDDYPLALAAFLRGDPTIRSLADVPGVERITALTEQVGRFETEYAKGLPPTRPAGPSKSPTAAPERTPGSTTGATTAPAKPSSPKPTQPSTPAQNGSDQPPVNAKDVAADNRSYGPYFIYNFATKMCLDIPGTGPGPRDGTVHQNLCSPHTPDNQEYAFVPRRVDGAGNQLYWIRSVTSQYCLDLPGTSSVSLATGVYETGCFDDENQYWRLQPTVKSGKGQFYRVINTASNLCLDVTGGYGTGGLEARIEVFSCQANDDHDWALIRRANW</sequence>
<dbReference type="InterPro" id="IPR023346">
    <property type="entry name" value="Lysozyme-like_dom_sf"/>
</dbReference>
<keyword evidence="4" id="KW-0430">Lectin</keyword>
<dbReference type="Gene3D" id="2.80.10.50">
    <property type="match status" value="1"/>
</dbReference>
<evidence type="ECO:0000313" key="4">
    <source>
        <dbReference type="EMBL" id="RKR86635.1"/>
    </source>
</evidence>
<dbReference type="GO" id="GO:0030246">
    <property type="term" value="F:carbohydrate binding"/>
    <property type="evidence" value="ECO:0007669"/>
    <property type="project" value="UniProtKB-KW"/>
</dbReference>
<protein>
    <submittedName>
        <fullName evidence="4">Ricin-type beta-trefoil lectin protein</fullName>
    </submittedName>
</protein>
<dbReference type="Gene3D" id="1.10.530.10">
    <property type="match status" value="2"/>
</dbReference>
<dbReference type="Proteomes" id="UP000277671">
    <property type="component" value="Unassembled WGS sequence"/>
</dbReference>
<evidence type="ECO:0000259" key="3">
    <source>
        <dbReference type="Pfam" id="PF00652"/>
    </source>
</evidence>
<name>A0A495JCI1_9ACTN</name>
<keyword evidence="2" id="KW-0732">Signal</keyword>